<reference evidence="1 2" key="1">
    <citation type="submission" date="2016-10" db="EMBL/GenBank/DDBJ databases">
        <authorList>
            <person name="de Groot N.N."/>
        </authorList>
    </citation>
    <scope>NUCLEOTIDE SEQUENCE [LARGE SCALE GENOMIC DNA]</scope>
    <source>
        <strain evidence="1 2">DSM 16619</strain>
    </source>
</reference>
<gene>
    <name evidence="1" type="ORF">SAMN05192589_102308</name>
</gene>
<dbReference type="EMBL" id="FMZC01000002">
    <property type="protein sequence ID" value="SDC49497.1"/>
    <property type="molecule type" value="Genomic_DNA"/>
</dbReference>
<dbReference type="Proteomes" id="UP000198781">
    <property type="component" value="Unassembled WGS sequence"/>
</dbReference>
<name>A0A1G6M2C2_9BURK</name>
<proteinExistence type="predicted"/>
<dbReference type="AlphaFoldDB" id="A0A1G6M2C2"/>
<dbReference type="OrthoDB" id="8795458at2"/>
<protein>
    <submittedName>
        <fullName evidence="1">Uncharacterized protein</fullName>
    </submittedName>
</protein>
<evidence type="ECO:0000313" key="1">
    <source>
        <dbReference type="EMBL" id="SDC49497.1"/>
    </source>
</evidence>
<organism evidence="1 2">
    <name type="scientific">Paracidovorax valerianellae</name>
    <dbReference type="NCBI Taxonomy" id="187868"/>
    <lineage>
        <taxon>Bacteria</taxon>
        <taxon>Pseudomonadati</taxon>
        <taxon>Pseudomonadota</taxon>
        <taxon>Betaproteobacteria</taxon>
        <taxon>Burkholderiales</taxon>
        <taxon>Comamonadaceae</taxon>
        <taxon>Paracidovorax</taxon>
    </lineage>
</organism>
<dbReference type="RefSeq" id="WP_092741068.1">
    <property type="nucleotide sequence ID" value="NZ_FMZC01000002.1"/>
</dbReference>
<sequence length="72" mass="7989">MGTVYHAPHFDPTVDELEALKQLEMGKAITVPEALTHHLSGRLYERGYVAKNAAGDLAITDTGRQLIRRQES</sequence>
<dbReference type="STRING" id="187868.SAMN05192589_102308"/>
<keyword evidence="2" id="KW-1185">Reference proteome</keyword>
<accession>A0A1G6M2C2</accession>
<evidence type="ECO:0000313" key="2">
    <source>
        <dbReference type="Proteomes" id="UP000198781"/>
    </source>
</evidence>